<reference evidence="2" key="1">
    <citation type="journal article" date="2009" name="Stand. Genomic Sci.">
        <title>Complete genome sequence of Beutenbergia cavernae type strain (HKI 0122).</title>
        <authorList>
            <person name="Land M."/>
            <person name="Pukall R."/>
            <person name="Abt B."/>
            <person name="Goker M."/>
            <person name="Rohde M."/>
            <person name="Glavina Del Rio T."/>
            <person name="Tice H."/>
            <person name="Copeland A."/>
            <person name="Cheng J.F."/>
            <person name="Lucas S."/>
            <person name="Chen F."/>
            <person name="Nolan M."/>
            <person name="Bruce D."/>
            <person name="Goodwin L."/>
            <person name="Pitluck S."/>
            <person name="Ivanova N."/>
            <person name="Mavromatis K."/>
            <person name="Ovchinnikova G."/>
            <person name="Pati A."/>
            <person name="Chen A."/>
            <person name="Palaniappan K."/>
            <person name="Hauser L."/>
            <person name="Chang Y.J."/>
            <person name="Jefferies C.C."/>
            <person name="Saunders E."/>
            <person name="Brettin T."/>
            <person name="Detter J.C."/>
            <person name="Han C."/>
            <person name="Chain P."/>
            <person name="Bristow J."/>
            <person name="Eisen J.A."/>
            <person name="Markowitz V."/>
            <person name="Hugenholtz P."/>
            <person name="Kyrpides N.C."/>
            <person name="Klenk H.P."/>
            <person name="Lapidus A."/>
        </authorList>
    </citation>
    <scope>NUCLEOTIDE SEQUENCE [LARGE SCALE GENOMIC DNA]</scope>
    <source>
        <strain evidence="2">DSM 12333</strain>
    </source>
</reference>
<dbReference type="eggNOG" id="ENOG5032R0H">
    <property type="taxonomic scope" value="Bacteria"/>
</dbReference>
<evidence type="ECO:0000313" key="2">
    <source>
        <dbReference type="EMBL" id="ACQ81564.1"/>
    </source>
</evidence>
<name>C5C1F4_BEUC1</name>
<feature type="transmembrane region" description="Helical" evidence="1">
    <location>
        <begin position="167"/>
        <end position="192"/>
    </location>
</feature>
<dbReference type="RefSeq" id="WP_015883801.1">
    <property type="nucleotide sequence ID" value="NC_012669.1"/>
</dbReference>
<keyword evidence="1" id="KW-1133">Transmembrane helix</keyword>
<feature type="transmembrane region" description="Helical" evidence="1">
    <location>
        <begin position="54"/>
        <end position="75"/>
    </location>
</feature>
<keyword evidence="1" id="KW-0472">Membrane</keyword>
<gene>
    <name evidence="2" type="ordered locus">Bcav_3321</name>
</gene>
<dbReference type="STRING" id="471853.Bcav_3321"/>
<organism evidence="2 3">
    <name type="scientific">Beutenbergia cavernae (strain ATCC BAA-8 / DSM 12333 / CCUG 43141 / JCM 11478 / NBRC 16432 / NCIMB 13614 / HKI 0122)</name>
    <dbReference type="NCBI Taxonomy" id="471853"/>
    <lineage>
        <taxon>Bacteria</taxon>
        <taxon>Bacillati</taxon>
        <taxon>Actinomycetota</taxon>
        <taxon>Actinomycetes</taxon>
        <taxon>Micrococcales</taxon>
        <taxon>Beutenbergiaceae</taxon>
        <taxon>Beutenbergia</taxon>
    </lineage>
</organism>
<dbReference type="KEGG" id="bcv:Bcav_3321"/>
<dbReference type="Proteomes" id="UP000007962">
    <property type="component" value="Chromosome"/>
</dbReference>
<evidence type="ECO:0000256" key="1">
    <source>
        <dbReference type="SAM" id="Phobius"/>
    </source>
</evidence>
<proteinExistence type="predicted"/>
<dbReference type="EMBL" id="CP001618">
    <property type="protein sequence ID" value="ACQ81564.1"/>
    <property type="molecule type" value="Genomic_DNA"/>
</dbReference>
<dbReference type="AlphaFoldDB" id="C5C1F4"/>
<accession>C5C1F4</accession>
<sequence length="229" mass="23787">MADGAAPSPIVGAGPLSRASAVVYWTLALEALFLLAASPGLVLLFLLVPDPSNIPLVALALVPVGPAFAATVFAWRASARERDLAPWRHFRRGYRLGLGDVLRIWIPGLAVLAVLGINLTHLEATGLPPAGGVVLAVLAAGIALWLVHAVVLAALMSFRTRDVARLALYYLGAKPLVTLQYASFAILAGGVVVLTSDWVLAALASVLAALVLRAARPVLAHAEATFTAS</sequence>
<feature type="transmembrane region" description="Helical" evidence="1">
    <location>
        <begin position="198"/>
        <end position="215"/>
    </location>
</feature>
<evidence type="ECO:0000313" key="3">
    <source>
        <dbReference type="Proteomes" id="UP000007962"/>
    </source>
</evidence>
<feature type="transmembrane region" description="Helical" evidence="1">
    <location>
        <begin position="22"/>
        <end position="48"/>
    </location>
</feature>
<dbReference type="HOGENOM" id="CLU_1169013_0_0_11"/>
<keyword evidence="1" id="KW-0812">Transmembrane</keyword>
<dbReference type="OrthoDB" id="4211860at2"/>
<feature type="transmembrane region" description="Helical" evidence="1">
    <location>
        <begin position="131"/>
        <end position="155"/>
    </location>
</feature>
<protein>
    <submittedName>
        <fullName evidence="2">Uncharacterized protein</fullName>
    </submittedName>
</protein>
<keyword evidence="3" id="KW-1185">Reference proteome</keyword>
<feature type="transmembrane region" description="Helical" evidence="1">
    <location>
        <begin position="96"/>
        <end position="119"/>
    </location>
</feature>